<feature type="transmembrane region" description="Helical" evidence="9">
    <location>
        <begin position="99"/>
        <end position="120"/>
    </location>
</feature>
<keyword evidence="13" id="KW-1185">Reference proteome</keyword>
<dbReference type="GeneID" id="54564948"/>
<dbReference type="PANTHER" id="PTHR30540">
    <property type="entry name" value="OSMOTIC STRESS POTASSIUM TRANSPORTER"/>
    <property type="match status" value="1"/>
</dbReference>
<evidence type="ECO:0000256" key="8">
    <source>
        <dbReference type="ARBA" id="ARBA00023136"/>
    </source>
</evidence>
<feature type="transmembrane region" description="Helical" evidence="9">
    <location>
        <begin position="256"/>
        <end position="276"/>
    </location>
</feature>
<dbReference type="RefSeq" id="XP_033672398.1">
    <property type="nucleotide sequence ID" value="XM_033811676.1"/>
</dbReference>
<dbReference type="Pfam" id="PF02705">
    <property type="entry name" value="K_trans"/>
    <property type="match status" value="1"/>
</dbReference>
<feature type="transmembrane region" description="Helical" evidence="9">
    <location>
        <begin position="303"/>
        <end position="321"/>
    </location>
</feature>
<sequence>MAETHIQFGEEAIERTKTNQSAFGAYKRRISVHETDAASISETGGSVRESDFKKRQVFKGWTLLWLAYQSTGVIYGDIGTSPLYVFSSTFSSEPSPDDLLGAVSLIIWSLTLIVTLKYVLIVLRADDEGEGGTFAMYTLLSRFSDIIKRDPREVTLVKMERHNTNDMGPSNRSIRTWLEKSKIAHALLKVLAVFGVALILADGVLTPAQSVLGAIQGITVADSSITTPTIVGVSCAILVVLFVAQPLGIHRLSASFAPIVIIWLLFNGCFGIYNLAVHDYRILKAFSPYFAGLWFVRNKTQGWINLGGILLSFTGVECLFADVGAFSRRAVQISWLFLAYPCLLLAYIGQGAYMLETPSAYSNPFFETVPPGMFYPSLVFAVLAAIVASQATITACFQLLAQIMNHSYFPQIEMKYTSTKHHGQVYIPIANWLLMIGCVIVTAVYNNTTRLGHAYGVCVILVTFITTNLVTLVAIIVWRIHPAIVFIIWLPFITLDGLYLTSAMTKVPDGAWFTLMLAVIIAAFFTLWRYGKEKQWSWEAKEKNTLSSLVVKSSNPDNNNRLALAERYGGGELAEIDGFGIFFDKSGAYTPKVYEQWLRKFRAQMDVVVLMHMRALSVPHVAEEEKFEVTKTGVKNVYRLIIRHGYSDHVVTPDLAGLVYEEVRKSILAGAVRPSASGSGTPEKAPSFEDEDQVTASRLRRIDNAFAAQSLYLVGKQQMRINPKYNILKKIVLGIFLYVREVTRSKVEKLNVPVENLVEVGFVGEI</sequence>
<feature type="transmembrane region" description="Helical" evidence="9">
    <location>
        <begin position="425"/>
        <end position="445"/>
    </location>
</feature>
<evidence type="ECO:0000256" key="5">
    <source>
        <dbReference type="ARBA" id="ARBA00022958"/>
    </source>
</evidence>
<feature type="transmembrane region" description="Helical" evidence="9">
    <location>
        <begin position="484"/>
        <end position="504"/>
    </location>
</feature>
<keyword evidence="5" id="KW-0630">Potassium</keyword>
<dbReference type="GO" id="GO:0016020">
    <property type="term" value="C:membrane"/>
    <property type="evidence" value="ECO:0007669"/>
    <property type="project" value="UniProtKB-SubCell"/>
</dbReference>
<feature type="transmembrane region" description="Helical" evidence="9">
    <location>
        <begin position="333"/>
        <end position="353"/>
    </location>
</feature>
<dbReference type="InterPro" id="IPR003855">
    <property type="entry name" value="K+_transporter"/>
</dbReference>
<proteinExistence type="predicted"/>
<dbReference type="NCBIfam" id="TIGR00794">
    <property type="entry name" value="kup"/>
    <property type="match status" value="1"/>
</dbReference>
<feature type="transmembrane region" description="Helical" evidence="9">
    <location>
        <begin position="451"/>
        <end position="477"/>
    </location>
</feature>
<feature type="transmembrane region" description="Helical" evidence="9">
    <location>
        <begin position="510"/>
        <end position="528"/>
    </location>
</feature>
<dbReference type="InterPro" id="IPR053952">
    <property type="entry name" value="K_trans_C"/>
</dbReference>
<keyword evidence="8 9" id="KW-0472">Membrane</keyword>
<gene>
    <name evidence="12" type="ORF">M409DRAFT_50938</name>
</gene>
<feature type="transmembrane region" description="Helical" evidence="9">
    <location>
        <begin position="373"/>
        <end position="404"/>
    </location>
</feature>
<keyword evidence="2" id="KW-0813">Transport</keyword>
<reference evidence="12" key="1">
    <citation type="journal article" date="2020" name="Stud. Mycol.">
        <title>101 Dothideomycetes genomes: a test case for predicting lifestyles and emergence of pathogens.</title>
        <authorList>
            <person name="Haridas S."/>
            <person name="Albert R."/>
            <person name="Binder M."/>
            <person name="Bloem J."/>
            <person name="Labutti K."/>
            <person name="Salamov A."/>
            <person name="Andreopoulos B."/>
            <person name="Baker S."/>
            <person name="Barry K."/>
            <person name="Bills G."/>
            <person name="Bluhm B."/>
            <person name="Cannon C."/>
            <person name="Castanera R."/>
            <person name="Culley D."/>
            <person name="Daum C."/>
            <person name="Ezra D."/>
            <person name="Gonzalez J."/>
            <person name="Henrissat B."/>
            <person name="Kuo A."/>
            <person name="Liang C."/>
            <person name="Lipzen A."/>
            <person name="Lutzoni F."/>
            <person name="Magnuson J."/>
            <person name="Mondo S."/>
            <person name="Nolan M."/>
            <person name="Ohm R."/>
            <person name="Pangilinan J."/>
            <person name="Park H.-J."/>
            <person name="Ramirez L."/>
            <person name="Alfaro M."/>
            <person name="Sun H."/>
            <person name="Tritt A."/>
            <person name="Yoshinaga Y."/>
            <person name="Zwiers L.-H."/>
            <person name="Turgeon B."/>
            <person name="Goodwin S."/>
            <person name="Spatafora J."/>
            <person name="Crous P."/>
            <person name="Grigoriev I."/>
        </authorList>
    </citation>
    <scope>NUCLEOTIDE SEQUENCE</scope>
    <source>
        <strain evidence="12">ATCC 36951</strain>
    </source>
</reference>
<feature type="transmembrane region" description="Helical" evidence="9">
    <location>
        <begin position="225"/>
        <end position="244"/>
    </location>
</feature>
<dbReference type="EMBL" id="ML993583">
    <property type="protein sequence ID" value="KAF2171509.1"/>
    <property type="molecule type" value="Genomic_DNA"/>
</dbReference>
<evidence type="ECO:0000256" key="3">
    <source>
        <dbReference type="ARBA" id="ARBA00022538"/>
    </source>
</evidence>
<keyword evidence="4 9" id="KW-0812">Transmembrane</keyword>
<evidence type="ECO:0000259" key="10">
    <source>
        <dbReference type="Pfam" id="PF02705"/>
    </source>
</evidence>
<evidence type="ECO:0000256" key="4">
    <source>
        <dbReference type="ARBA" id="ARBA00022692"/>
    </source>
</evidence>
<evidence type="ECO:0000313" key="12">
    <source>
        <dbReference type="EMBL" id="KAF2171509.1"/>
    </source>
</evidence>
<dbReference type="GO" id="GO:0015079">
    <property type="term" value="F:potassium ion transmembrane transporter activity"/>
    <property type="evidence" value="ECO:0007669"/>
    <property type="project" value="InterPro"/>
</dbReference>
<keyword evidence="3" id="KW-0633">Potassium transport</keyword>
<evidence type="ECO:0000313" key="13">
    <source>
        <dbReference type="Proteomes" id="UP000799537"/>
    </source>
</evidence>
<evidence type="ECO:0000256" key="2">
    <source>
        <dbReference type="ARBA" id="ARBA00022448"/>
    </source>
</evidence>
<evidence type="ECO:0000256" key="1">
    <source>
        <dbReference type="ARBA" id="ARBA00004141"/>
    </source>
</evidence>
<keyword evidence="7" id="KW-0406">Ion transport</keyword>
<evidence type="ECO:0000256" key="6">
    <source>
        <dbReference type="ARBA" id="ARBA00022989"/>
    </source>
</evidence>
<dbReference type="Proteomes" id="UP000799537">
    <property type="component" value="Unassembled WGS sequence"/>
</dbReference>
<dbReference type="Pfam" id="PF22776">
    <property type="entry name" value="K_trans_C"/>
    <property type="match status" value="1"/>
</dbReference>
<dbReference type="PANTHER" id="PTHR30540:SF83">
    <property type="entry name" value="K+ POTASSIUM TRANSPORTER"/>
    <property type="match status" value="1"/>
</dbReference>
<feature type="transmembrane region" description="Helical" evidence="9">
    <location>
        <begin position="63"/>
        <end position="87"/>
    </location>
</feature>
<dbReference type="OrthoDB" id="504708at2759"/>
<protein>
    <recommendedName>
        <fullName evidence="14">Potassium transporter</fullName>
    </recommendedName>
</protein>
<feature type="domain" description="K+ potassium transporter C-terminal" evidence="11">
    <location>
        <begin position="578"/>
        <end position="766"/>
    </location>
</feature>
<evidence type="ECO:0000259" key="11">
    <source>
        <dbReference type="Pfam" id="PF22776"/>
    </source>
</evidence>
<organism evidence="12 13">
    <name type="scientific">Zasmidium cellare ATCC 36951</name>
    <dbReference type="NCBI Taxonomy" id="1080233"/>
    <lineage>
        <taxon>Eukaryota</taxon>
        <taxon>Fungi</taxon>
        <taxon>Dikarya</taxon>
        <taxon>Ascomycota</taxon>
        <taxon>Pezizomycotina</taxon>
        <taxon>Dothideomycetes</taxon>
        <taxon>Dothideomycetidae</taxon>
        <taxon>Mycosphaerellales</taxon>
        <taxon>Mycosphaerellaceae</taxon>
        <taxon>Zasmidium</taxon>
    </lineage>
</organism>
<dbReference type="InterPro" id="IPR053951">
    <property type="entry name" value="K_trans_N"/>
</dbReference>
<feature type="transmembrane region" description="Helical" evidence="9">
    <location>
        <begin position="186"/>
        <end position="205"/>
    </location>
</feature>
<accession>A0A6A6D0A2</accession>
<name>A0A6A6D0A2_ZASCE</name>
<comment type="subcellular location">
    <subcellularLocation>
        <location evidence="1">Membrane</location>
        <topology evidence="1">Multi-pass membrane protein</topology>
    </subcellularLocation>
</comment>
<dbReference type="AlphaFoldDB" id="A0A6A6D0A2"/>
<evidence type="ECO:0000256" key="9">
    <source>
        <dbReference type="SAM" id="Phobius"/>
    </source>
</evidence>
<feature type="domain" description="K+ potassium transporter integral membrane" evidence="10">
    <location>
        <begin position="66"/>
        <end position="550"/>
    </location>
</feature>
<evidence type="ECO:0008006" key="14">
    <source>
        <dbReference type="Google" id="ProtNLM"/>
    </source>
</evidence>
<keyword evidence="6 9" id="KW-1133">Transmembrane helix</keyword>
<evidence type="ECO:0000256" key="7">
    <source>
        <dbReference type="ARBA" id="ARBA00023065"/>
    </source>
</evidence>